<dbReference type="InterPro" id="IPR005843">
    <property type="entry name" value="A-D-PHexomutase_C"/>
</dbReference>
<keyword evidence="4 7" id="KW-0479">Metal-binding</keyword>
<dbReference type="InterPro" id="IPR005846">
    <property type="entry name" value="A-D-PHexomutase_a/b/a-III"/>
</dbReference>
<dbReference type="eggNOG" id="COG1109">
    <property type="taxonomic scope" value="Bacteria"/>
</dbReference>
<name>C8W324_DESAS</name>
<evidence type="ECO:0000313" key="13">
    <source>
        <dbReference type="Proteomes" id="UP000002217"/>
    </source>
</evidence>
<dbReference type="InterPro" id="IPR016066">
    <property type="entry name" value="A-D-PHexomutase_CS"/>
</dbReference>
<feature type="domain" description="Alpha-D-phosphohexomutase C-terminal" evidence="8">
    <location>
        <begin position="379"/>
        <end position="443"/>
    </location>
</feature>
<evidence type="ECO:0000256" key="1">
    <source>
        <dbReference type="ARBA" id="ARBA00001946"/>
    </source>
</evidence>
<feature type="domain" description="Alpha-D-phosphohexomutase alpha/beta/alpha" evidence="9">
    <location>
        <begin position="9"/>
        <end position="134"/>
    </location>
</feature>
<evidence type="ECO:0000259" key="11">
    <source>
        <dbReference type="Pfam" id="PF02880"/>
    </source>
</evidence>
<protein>
    <submittedName>
        <fullName evidence="12">Phosphomannomutase</fullName>
        <ecNumber evidence="12">5.4.2.8</ecNumber>
    </submittedName>
</protein>
<dbReference type="Gene3D" id="3.40.120.10">
    <property type="entry name" value="Alpha-D-Glucose-1,6-Bisphosphate, subunit A, domain 3"/>
    <property type="match status" value="3"/>
</dbReference>
<keyword evidence="3" id="KW-0597">Phosphoprotein</keyword>
<dbReference type="EC" id="5.4.2.8" evidence="12"/>
<keyword evidence="13" id="KW-1185">Reference proteome</keyword>
<organism evidence="12 13">
    <name type="scientific">Desulfofarcimen acetoxidans (strain ATCC 49208 / DSM 771 / KCTC 5769 / VKM B-1644 / 5575)</name>
    <name type="common">Desulfotomaculum acetoxidans</name>
    <dbReference type="NCBI Taxonomy" id="485916"/>
    <lineage>
        <taxon>Bacteria</taxon>
        <taxon>Bacillati</taxon>
        <taxon>Bacillota</taxon>
        <taxon>Clostridia</taxon>
        <taxon>Eubacteriales</taxon>
        <taxon>Peptococcaceae</taxon>
        <taxon>Desulfofarcimen</taxon>
    </lineage>
</organism>
<dbReference type="InterPro" id="IPR005845">
    <property type="entry name" value="A-D-PHexomutase_a/b/a-II"/>
</dbReference>
<accession>C8W324</accession>
<reference evidence="12 13" key="1">
    <citation type="journal article" date="2009" name="Stand. Genomic Sci.">
        <title>Complete genome sequence of Desulfotomaculum acetoxidans type strain (5575).</title>
        <authorList>
            <person name="Spring S."/>
            <person name="Lapidus A."/>
            <person name="Schroder M."/>
            <person name="Gleim D."/>
            <person name="Sims D."/>
            <person name="Meincke L."/>
            <person name="Glavina Del Rio T."/>
            <person name="Tice H."/>
            <person name="Copeland A."/>
            <person name="Cheng J.F."/>
            <person name="Lucas S."/>
            <person name="Chen F."/>
            <person name="Nolan M."/>
            <person name="Bruce D."/>
            <person name="Goodwin L."/>
            <person name="Pitluck S."/>
            <person name="Ivanova N."/>
            <person name="Mavromatis K."/>
            <person name="Mikhailova N."/>
            <person name="Pati A."/>
            <person name="Chen A."/>
            <person name="Palaniappan K."/>
            <person name="Land M."/>
            <person name="Hauser L."/>
            <person name="Chang Y.J."/>
            <person name="Jeffries C.D."/>
            <person name="Chain P."/>
            <person name="Saunders E."/>
            <person name="Brettin T."/>
            <person name="Detter J.C."/>
            <person name="Goker M."/>
            <person name="Bristow J."/>
            <person name="Eisen J.A."/>
            <person name="Markowitz V."/>
            <person name="Hugenholtz P."/>
            <person name="Kyrpides N.C."/>
            <person name="Klenk H.P."/>
            <person name="Han C."/>
        </authorList>
    </citation>
    <scope>NUCLEOTIDE SEQUENCE [LARGE SCALE GENOMIC DNA]</scope>
    <source>
        <strain evidence="13">ATCC 49208 / DSM 771 / VKM B-1644</strain>
    </source>
</reference>
<evidence type="ECO:0000313" key="12">
    <source>
        <dbReference type="EMBL" id="ACV61791.1"/>
    </source>
</evidence>
<dbReference type="InterPro" id="IPR005844">
    <property type="entry name" value="A-D-PHexomutase_a/b/a-I"/>
</dbReference>
<dbReference type="InterPro" id="IPR005841">
    <property type="entry name" value="Alpha-D-phosphohexomutase_SF"/>
</dbReference>
<dbReference type="RefSeq" id="WP_015756507.1">
    <property type="nucleotide sequence ID" value="NC_013216.1"/>
</dbReference>
<dbReference type="KEGG" id="dae:Dtox_0895"/>
<dbReference type="SUPFAM" id="SSF53738">
    <property type="entry name" value="Phosphoglucomutase, first 3 domains"/>
    <property type="match status" value="3"/>
</dbReference>
<dbReference type="SUPFAM" id="SSF55957">
    <property type="entry name" value="Phosphoglucomutase, C-terminal domain"/>
    <property type="match status" value="1"/>
</dbReference>
<dbReference type="Pfam" id="PF02879">
    <property type="entry name" value="PGM_PMM_II"/>
    <property type="match status" value="1"/>
</dbReference>
<keyword evidence="5 7" id="KW-0460">Magnesium</keyword>
<evidence type="ECO:0000256" key="6">
    <source>
        <dbReference type="ARBA" id="ARBA00023235"/>
    </source>
</evidence>
<dbReference type="GO" id="GO:0000287">
    <property type="term" value="F:magnesium ion binding"/>
    <property type="evidence" value="ECO:0007669"/>
    <property type="project" value="InterPro"/>
</dbReference>
<comment type="similarity">
    <text evidence="2 7">Belongs to the phosphohexose mutase family.</text>
</comment>
<dbReference type="CDD" id="cd03089">
    <property type="entry name" value="PMM_PGM"/>
    <property type="match status" value="1"/>
</dbReference>
<dbReference type="HOGENOM" id="CLU_016950_9_2_9"/>
<dbReference type="Pfam" id="PF00408">
    <property type="entry name" value="PGM_PMM_IV"/>
    <property type="match status" value="1"/>
</dbReference>
<evidence type="ECO:0000259" key="8">
    <source>
        <dbReference type="Pfam" id="PF00408"/>
    </source>
</evidence>
<gene>
    <name evidence="12" type="ordered locus">Dtox_0895</name>
</gene>
<dbReference type="PRINTS" id="PR00509">
    <property type="entry name" value="PGMPMM"/>
</dbReference>
<evidence type="ECO:0000256" key="2">
    <source>
        <dbReference type="ARBA" id="ARBA00010231"/>
    </source>
</evidence>
<dbReference type="PANTHER" id="PTHR43771">
    <property type="entry name" value="PHOSPHOMANNOMUTASE"/>
    <property type="match status" value="1"/>
</dbReference>
<feature type="domain" description="Alpha-D-phosphohexomutase alpha/beta/alpha" evidence="10">
    <location>
        <begin position="160"/>
        <end position="259"/>
    </location>
</feature>
<evidence type="ECO:0000259" key="10">
    <source>
        <dbReference type="Pfam" id="PF02879"/>
    </source>
</evidence>
<evidence type="ECO:0000256" key="3">
    <source>
        <dbReference type="ARBA" id="ARBA00022553"/>
    </source>
</evidence>
<sequence length="456" mass="50783">MQGKNQIRNAFKAYDIRGRVPDELNEEIAYRVGRAYVDLFKARQVAVGYDVRLSSPPLAAALASGLNDAGCNVINIGNCGTEQVYFAAFHLNLDGGIMVTASHNPMDYNGMKLVRAGARPISGDSGLRELEERVVKGIFAPPTDLNPARGKVRKMDITVDYIEHLLSYVDLSALKPLTVVVNSGNGCAGPILDLLESRLPFRLIKVHHKPDGEFPNGIPNPLLPENREATAKVVKESKADVGIAWDGDFDRCFFFDEKGDFIEGYYIVGLLASALLCKNPEAKIIHDPRLTWNTIEMVQQAGGIPVLSKTGHAFIKERMRVEDAIYGGEMSAHHYFKNFAYCDSGMIPWLLVLEIMCRENTPLSKLIGKQMRKYPASGEINRKVANPTEILKKVEKHFIGKALIDHTDGLSLEFTDWRFNLRMSNTEPLLRLNVESRGNHQLMLQKTAELLAFIDA</sequence>
<keyword evidence="6 12" id="KW-0413">Isomerase</keyword>
<dbReference type="EMBL" id="CP001720">
    <property type="protein sequence ID" value="ACV61791.1"/>
    <property type="molecule type" value="Genomic_DNA"/>
</dbReference>
<dbReference type="GO" id="GO:0004615">
    <property type="term" value="F:phosphomannomutase activity"/>
    <property type="evidence" value="ECO:0007669"/>
    <property type="project" value="UniProtKB-EC"/>
</dbReference>
<dbReference type="AlphaFoldDB" id="C8W324"/>
<evidence type="ECO:0000259" key="9">
    <source>
        <dbReference type="Pfam" id="PF02878"/>
    </source>
</evidence>
<dbReference type="GO" id="GO:0005975">
    <property type="term" value="P:carbohydrate metabolic process"/>
    <property type="evidence" value="ECO:0007669"/>
    <property type="project" value="InterPro"/>
</dbReference>
<feature type="domain" description="Alpha-D-phosphohexomutase alpha/beta/alpha" evidence="11">
    <location>
        <begin position="264"/>
        <end position="374"/>
    </location>
</feature>
<dbReference type="PANTHER" id="PTHR43771:SF1">
    <property type="entry name" value="PHOSPHOMANNOMUTASE"/>
    <property type="match status" value="1"/>
</dbReference>
<evidence type="ECO:0000256" key="4">
    <source>
        <dbReference type="ARBA" id="ARBA00022723"/>
    </source>
</evidence>
<dbReference type="Pfam" id="PF02878">
    <property type="entry name" value="PGM_PMM_I"/>
    <property type="match status" value="1"/>
</dbReference>
<proteinExistence type="inferred from homology"/>
<evidence type="ECO:0000256" key="5">
    <source>
        <dbReference type="ARBA" id="ARBA00022842"/>
    </source>
</evidence>
<dbReference type="Pfam" id="PF02880">
    <property type="entry name" value="PGM_PMM_III"/>
    <property type="match status" value="1"/>
</dbReference>
<dbReference type="STRING" id="485916.Dtox_0895"/>
<dbReference type="InterPro" id="IPR036900">
    <property type="entry name" value="A-D-PHexomutase_C_sf"/>
</dbReference>
<dbReference type="Proteomes" id="UP000002217">
    <property type="component" value="Chromosome"/>
</dbReference>
<evidence type="ECO:0000256" key="7">
    <source>
        <dbReference type="RuleBase" id="RU004326"/>
    </source>
</evidence>
<comment type="cofactor">
    <cofactor evidence="1">
        <name>Mg(2+)</name>
        <dbReference type="ChEBI" id="CHEBI:18420"/>
    </cofactor>
</comment>
<dbReference type="Gene3D" id="3.30.310.50">
    <property type="entry name" value="Alpha-D-phosphohexomutase, C-terminal domain"/>
    <property type="match status" value="1"/>
</dbReference>
<dbReference type="OrthoDB" id="9806956at2"/>
<dbReference type="PROSITE" id="PS00710">
    <property type="entry name" value="PGM_PMM"/>
    <property type="match status" value="1"/>
</dbReference>
<dbReference type="InterPro" id="IPR016055">
    <property type="entry name" value="A-D-PHexomutase_a/b/a-I/II/III"/>
</dbReference>